<dbReference type="GO" id="GO:0003951">
    <property type="term" value="F:NAD+ kinase activity"/>
    <property type="evidence" value="ECO:0007669"/>
    <property type="project" value="UniProtKB-EC"/>
</dbReference>
<dbReference type="Proteomes" id="UP000824681">
    <property type="component" value="Chromosome"/>
</dbReference>
<dbReference type="RefSeq" id="WP_020546854.1">
    <property type="nucleotide sequence ID" value="NZ_CP068985.1"/>
</dbReference>
<evidence type="ECO:0000313" key="8">
    <source>
        <dbReference type="Proteomes" id="UP000824681"/>
    </source>
</evidence>
<dbReference type="Gene3D" id="3.40.50.10330">
    <property type="entry name" value="Probable inorganic polyphosphate/atp-NAD kinase, domain 1"/>
    <property type="match status" value="1"/>
</dbReference>
<comment type="caution">
    <text evidence="6">Lacks conserved residue(s) required for the propagation of feature annotation.</text>
</comment>
<dbReference type="SUPFAM" id="SSF111331">
    <property type="entry name" value="NAD kinase/diacylglycerol kinase-like"/>
    <property type="match status" value="1"/>
</dbReference>
<evidence type="ECO:0000313" key="7">
    <source>
        <dbReference type="EMBL" id="QYC41053.1"/>
    </source>
</evidence>
<feature type="binding site" evidence="6">
    <location>
        <position position="75"/>
    </location>
    <ligand>
        <name>NAD(+)</name>
        <dbReference type="ChEBI" id="CHEBI:57540"/>
    </ligand>
</feature>
<evidence type="ECO:0000256" key="5">
    <source>
        <dbReference type="ARBA" id="ARBA00047925"/>
    </source>
</evidence>
<comment type="function">
    <text evidence="6">Involved in the regulation of the intracellular balance of NAD and NADP, and is a key enzyme in the biosynthesis of NADP. Catalyzes specifically the phosphorylation on 2'-hydroxyl of the adenosine moiety of NAD to yield NADP.</text>
</comment>
<dbReference type="EC" id="2.7.1.23" evidence="6"/>
<keyword evidence="6" id="KW-0067">ATP-binding</keyword>
<gene>
    <name evidence="7" type="primary">ppnK1</name>
    <name evidence="6" type="synonym">nadK</name>
    <name evidence="7" type="ORF">Nocox_17205</name>
</gene>
<dbReference type="InterPro" id="IPR016064">
    <property type="entry name" value="NAD/diacylglycerol_kinase_sf"/>
</dbReference>
<comment type="subcellular location">
    <subcellularLocation>
        <location evidence="6">Cytoplasm</location>
    </subcellularLocation>
</comment>
<keyword evidence="8" id="KW-1185">Reference proteome</keyword>
<evidence type="ECO:0000256" key="1">
    <source>
        <dbReference type="ARBA" id="ARBA00022679"/>
    </source>
</evidence>
<dbReference type="InterPro" id="IPR017437">
    <property type="entry name" value="ATP-NAD_kinase_PpnK-typ_C"/>
</dbReference>
<proteinExistence type="inferred from homology"/>
<keyword evidence="2 6" id="KW-0418">Kinase</keyword>
<comment type="similarity">
    <text evidence="6">Belongs to the NAD kinase family.</text>
</comment>
<dbReference type="EMBL" id="CP068985">
    <property type="protein sequence ID" value="QYC41053.1"/>
    <property type="molecule type" value="Genomic_DNA"/>
</dbReference>
<evidence type="ECO:0000256" key="6">
    <source>
        <dbReference type="HAMAP-Rule" id="MF_00361"/>
    </source>
</evidence>
<evidence type="ECO:0000256" key="4">
    <source>
        <dbReference type="ARBA" id="ARBA00023027"/>
    </source>
</evidence>
<feature type="active site" description="Proton acceptor" evidence="6">
    <location>
        <position position="70"/>
    </location>
</feature>
<protein>
    <recommendedName>
        <fullName evidence="6">NAD kinase</fullName>
        <ecNumber evidence="6">2.7.1.23</ecNumber>
    </recommendedName>
    <alternativeName>
        <fullName evidence="6">ATP-dependent NAD kinase</fullName>
    </alternativeName>
</protein>
<keyword evidence="3 6" id="KW-0521">NADP</keyword>
<dbReference type="HAMAP" id="MF_00361">
    <property type="entry name" value="NAD_kinase"/>
    <property type="match status" value="1"/>
</dbReference>
<accession>A0ABX8U331</accession>
<comment type="cofactor">
    <cofactor evidence="6">
        <name>a divalent metal cation</name>
        <dbReference type="ChEBI" id="CHEBI:60240"/>
    </cofactor>
</comment>
<dbReference type="Pfam" id="PF01513">
    <property type="entry name" value="NAD_kinase"/>
    <property type="match status" value="1"/>
</dbReference>
<evidence type="ECO:0000256" key="3">
    <source>
        <dbReference type="ARBA" id="ARBA00022857"/>
    </source>
</evidence>
<dbReference type="PANTHER" id="PTHR20275:SF0">
    <property type="entry name" value="NAD KINASE"/>
    <property type="match status" value="1"/>
</dbReference>
<dbReference type="InterPro" id="IPR017438">
    <property type="entry name" value="ATP-NAD_kinase_N"/>
</dbReference>
<comment type="catalytic activity">
    <reaction evidence="5 6">
        <text>NAD(+) + ATP = ADP + NADP(+) + H(+)</text>
        <dbReference type="Rhea" id="RHEA:18629"/>
        <dbReference type="ChEBI" id="CHEBI:15378"/>
        <dbReference type="ChEBI" id="CHEBI:30616"/>
        <dbReference type="ChEBI" id="CHEBI:57540"/>
        <dbReference type="ChEBI" id="CHEBI:58349"/>
        <dbReference type="ChEBI" id="CHEBI:456216"/>
        <dbReference type="EC" id="2.7.1.23"/>
    </reaction>
</comment>
<dbReference type="InterPro" id="IPR002504">
    <property type="entry name" value="NADK"/>
</dbReference>
<feature type="binding site" evidence="6">
    <location>
        <position position="169"/>
    </location>
    <ligand>
        <name>NAD(+)</name>
        <dbReference type="ChEBI" id="CHEBI:57540"/>
    </ligand>
</feature>
<sequence length="285" mass="29518">MGMVGTVGLVLHPERDSKKAIDTILRWAGAKGATVLGLPEEVGRIDCSAVAVDADTLVERADLLVGLGGDGTMLRTMRLLAGRPTPILGVNLGRLGFLAEIDVDELAGTLSAIDEHRHTVEPRMAIRSRVAGAHVTAFNDIALVRTPGDGLAAVAVTPAGSDFVRFSADAVIVATTTGSTAYSFSAGGPIVSPRVEAVLVVPAAAHSSFNRALVLPADEEVTLKVLPTSGRLAVEVDGAVVGHLSPGDSVTVSAWPGAAKVVRLGTTFYERARRKLRVDGSAEAY</sequence>
<dbReference type="PANTHER" id="PTHR20275">
    <property type="entry name" value="NAD KINASE"/>
    <property type="match status" value="1"/>
</dbReference>
<keyword evidence="6" id="KW-0547">Nucleotide-binding</keyword>
<dbReference type="Pfam" id="PF20143">
    <property type="entry name" value="NAD_kinase_C"/>
    <property type="match status" value="1"/>
</dbReference>
<feature type="binding site" evidence="6">
    <location>
        <begin position="180"/>
        <end position="185"/>
    </location>
    <ligand>
        <name>NAD(+)</name>
        <dbReference type="ChEBI" id="CHEBI:57540"/>
    </ligand>
</feature>
<keyword evidence="4 6" id="KW-0520">NAD</keyword>
<feature type="binding site" evidence="6">
    <location>
        <begin position="139"/>
        <end position="140"/>
    </location>
    <ligand>
        <name>NAD(+)</name>
        <dbReference type="ChEBI" id="CHEBI:57540"/>
    </ligand>
</feature>
<feature type="binding site" evidence="6">
    <location>
        <begin position="70"/>
        <end position="71"/>
    </location>
    <ligand>
        <name>NAD(+)</name>
        <dbReference type="ChEBI" id="CHEBI:57540"/>
    </ligand>
</feature>
<evidence type="ECO:0000256" key="2">
    <source>
        <dbReference type="ARBA" id="ARBA00022777"/>
    </source>
</evidence>
<name>A0ABX8U331_9ACTN</name>
<keyword evidence="1 6" id="KW-0808">Transferase</keyword>
<dbReference type="Gene3D" id="2.60.200.30">
    <property type="entry name" value="Probable inorganic polyphosphate/atp-NAD kinase, domain 2"/>
    <property type="match status" value="1"/>
</dbReference>
<organism evidence="7 8">
    <name type="scientific">Nonomuraea coxensis DSM 45129</name>
    <dbReference type="NCBI Taxonomy" id="1122611"/>
    <lineage>
        <taxon>Bacteria</taxon>
        <taxon>Bacillati</taxon>
        <taxon>Actinomycetota</taxon>
        <taxon>Actinomycetes</taxon>
        <taxon>Streptosporangiales</taxon>
        <taxon>Streptosporangiaceae</taxon>
        <taxon>Nonomuraea</taxon>
    </lineage>
</organism>
<feature type="binding site" evidence="6">
    <location>
        <position position="204"/>
    </location>
    <ligand>
        <name>NAD(+)</name>
        <dbReference type="ChEBI" id="CHEBI:57540"/>
    </ligand>
</feature>
<reference evidence="7 8" key="1">
    <citation type="journal article" date="2021" name="ACS Chem. Biol.">
        <title>Genomic-Led Discovery of a Novel Glycopeptide Antibiotic by Nonomuraea coxensis DSM 45129.</title>
        <authorList>
            <person name="Yushchuk O."/>
            <person name="Vior N.M."/>
            <person name="Andreo-Vidal A."/>
            <person name="Berini F."/>
            <person name="Ruckert C."/>
            <person name="Busche T."/>
            <person name="Binda E."/>
            <person name="Kalinowski J."/>
            <person name="Truman A.W."/>
            <person name="Marinelli F."/>
        </authorList>
    </citation>
    <scope>NUCLEOTIDE SEQUENCE [LARGE SCALE GENOMIC DNA]</scope>
    <source>
        <strain evidence="7 8">DSM 45129</strain>
    </source>
</reference>
<keyword evidence="6" id="KW-0963">Cytoplasm</keyword>